<comment type="caution">
    <text evidence="5">The sequence shown here is derived from an EMBL/GenBank/DDBJ whole genome shotgun (WGS) entry which is preliminary data.</text>
</comment>
<dbReference type="Pfam" id="PF06766">
    <property type="entry name" value="Hydrophobin_2"/>
    <property type="match status" value="1"/>
</dbReference>
<name>A0ABR1SPZ8_9PEZI</name>
<protein>
    <recommendedName>
        <fullName evidence="7">Hydrophobin</fullName>
    </recommendedName>
</protein>
<evidence type="ECO:0000256" key="1">
    <source>
        <dbReference type="ARBA" id="ARBA00004196"/>
    </source>
</evidence>
<dbReference type="InterPro" id="IPR010636">
    <property type="entry name" value="Class_II_hydrophobin"/>
</dbReference>
<dbReference type="PANTHER" id="PTHR42341:SF1">
    <property type="entry name" value="HYDROPHOBIN"/>
    <property type="match status" value="1"/>
</dbReference>
<dbReference type="Gene3D" id="3.20.120.10">
    <property type="entry name" value="Hydrophobin"/>
    <property type="match status" value="1"/>
</dbReference>
<dbReference type="EMBL" id="JAQQWI010000004">
    <property type="protein sequence ID" value="KAK8036407.1"/>
    <property type="molecule type" value="Genomic_DNA"/>
</dbReference>
<dbReference type="InterPro" id="IPR036686">
    <property type="entry name" value="Class_II_Hydrophobin_sf"/>
</dbReference>
<dbReference type="CDD" id="cd23508">
    <property type="entry name" value="hydrophobin_II"/>
    <property type="match status" value="1"/>
</dbReference>
<keyword evidence="3" id="KW-1015">Disulfide bond</keyword>
<keyword evidence="6" id="KW-1185">Reference proteome</keyword>
<comment type="subcellular location">
    <subcellularLocation>
        <location evidence="1">Cell envelope</location>
    </subcellularLocation>
</comment>
<evidence type="ECO:0000313" key="6">
    <source>
        <dbReference type="Proteomes" id="UP001396898"/>
    </source>
</evidence>
<evidence type="ECO:0000256" key="3">
    <source>
        <dbReference type="ARBA" id="ARBA00023157"/>
    </source>
</evidence>
<keyword evidence="4" id="KW-0732">Signal</keyword>
<reference evidence="5 6" key="1">
    <citation type="submission" date="2023-01" db="EMBL/GenBank/DDBJ databases">
        <title>Analysis of 21 Apiospora genomes using comparative genomics revels a genus with tremendous synthesis potential of carbohydrate active enzymes and secondary metabolites.</title>
        <authorList>
            <person name="Sorensen T."/>
        </authorList>
    </citation>
    <scope>NUCLEOTIDE SEQUENCE [LARGE SCALE GENOMIC DNA]</scope>
    <source>
        <strain evidence="5 6">CBS 20057</strain>
    </source>
</reference>
<proteinExistence type="inferred from homology"/>
<accession>A0ABR1SPZ8</accession>
<evidence type="ECO:0000313" key="5">
    <source>
        <dbReference type="EMBL" id="KAK8036407.1"/>
    </source>
</evidence>
<dbReference type="SUPFAM" id="SSF101751">
    <property type="entry name" value="Hydrophobin II, HfbII"/>
    <property type="match status" value="1"/>
</dbReference>
<organism evidence="5 6">
    <name type="scientific">Apiospora marii</name>
    <dbReference type="NCBI Taxonomy" id="335849"/>
    <lineage>
        <taxon>Eukaryota</taxon>
        <taxon>Fungi</taxon>
        <taxon>Dikarya</taxon>
        <taxon>Ascomycota</taxon>
        <taxon>Pezizomycotina</taxon>
        <taxon>Sordariomycetes</taxon>
        <taxon>Xylariomycetidae</taxon>
        <taxon>Amphisphaeriales</taxon>
        <taxon>Apiosporaceae</taxon>
        <taxon>Apiospora</taxon>
    </lineage>
</organism>
<evidence type="ECO:0000256" key="2">
    <source>
        <dbReference type="ARBA" id="ARBA00009576"/>
    </source>
</evidence>
<dbReference type="Proteomes" id="UP001396898">
    <property type="component" value="Unassembled WGS sequence"/>
</dbReference>
<evidence type="ECO:0000256" key="4">
    <source>
        <dbReference type="SAM" id="SignalP"/>
    </source>
</evidence>
<dbReference type="PANTHER" id="PTHR42341">
    <property type="entry name" value="HYDROPHOBIN"/>
    <property type="match status" value="1"/>
</dbReference>
<sequence length="121" mass="11858">MQFTAIILALAATAFANPVLRRNGGGGGGGGGDHGDCPGDGGPPGGVYDACRDVLLYSVPQCCATDVGGVAGLNCANVSEMPKSAESFQEICAGSGQQAKCCTLPVLGQALVCNTPIGVTA</sequence>
<evidence type="ECO:0008006" key="7">
    <source>
        <dbReference type="Google" id="ProtNLM"/>
    </source>
</evidence>
<feature type="signal peptide" evidence="4">
    <location>
        <begin position="1"/>
        <end position="16"/>
    </location>
</feature>
<gene>
    <name evidence="5" type="ORF">PG991_001544</name>
</gene>
<comment type="similarity">
    <text evidence="2">Belongs to the cerato-ulmin hydrophobin family.</text>
</comment>
<feature type="chain" id="PRO_5045992571" description="Hydrophobin" evidence="4">
    <location>
        <begin position="17"/>
        <end position="121"/>
    </location>
</feature>